<dbReference type="EMBL" id="CMVM020000132">
    <property type="status" value="NOT_ANNOTATED_CDS"/>
    <property type="molecule type" value="Genomic_DNA"/>
</dbReference>
<sequence>MTEKLDGRMDGWKVGDVNKIWRKEKNDTNACVKHLSLPSVSTAAAAAIAFLSFYPRLFFNKFMFGTSII</sequence>
<keyword evidence="1" id="KW-0472">Membrane</keyword>
<dbReference type="AlphaFoldDB" id="A0A8R1XXX4"/>
<proteinExistence type="predicted"/>
<keyword evidence="3" id="KW-1185">Reference proteome</keyword>
<keyword evidence="1" id="KW-0812">Transmembrane</keyword>
<evidence type="ECO:0000313" key="2">
    <source>
        <dbReference type="EnsemblMetazoa" id="OVOC4478.1"/>
    </source>
</evidence>
<evidence type="ECO:0008006" key="4">
    <source>
        <dbReference type="Google" id="ProtNLM"/>
    </source>
</evidence>
<accession>A0A8R1XXX4</accession>
<protein>
    <recommendedName>
        <fullName evidence="4">Transmembrane protein</fullName>
    </recommendedName>
</protein>
<feature type="transmembrane region" description="Helical" evidence="1">
    <location>
        <begin position="35"/>
        <end position="54"/>
    </location>
</feature>
<dbReference type="Proteomes" id="UP000024404">
    <property type="component" value="Unassembled WGS sequence"/>
</dbReference>
<reference evidence="2" key="2">
    <citation type="submission" date="2022-06" db="UniProtKB">
        <authorList>
            <consortium name="EnsemblMetazoa"/>
        </authorList>
    </citation>
    <scope>IDENTIFICATION</scope>
</reference>
<evidence type="ECO:0000313" key="3">
    <source>
        <dbReference type="Proteomes" id="UP000024404"/>
    </source>
</evidence>
<reference evidence="3" key="1">
    <citation type="submission" date="2013-10" db="EMBL/GenBank/DDBJ databases">
        <title>Genome sequencing of Onchocerca volvulus.</title>
        <authorList>
            <person name="Cotton J."/>
            <person name="Tsai J."/>
            <person name="Stanley E."/>
            <person name="Tracey A."/>
            <person name="Holroyd N."/>
            <person name="Lustigman S."/>
            <person name="Berriman M."/>
        </authorList>
    </citation>
    <scope>NUCLEOTIDE SEQUENCE</scope>
</reference>
<keyword evidence="1" id="KW-1133">Transmembrane helix</keyword>
<evidence type="ECO:0000256" key="1">
    <source>
        <dbReference type="SAM" id="Phobius"/>
    </source>
</evidence>
<name>A0A8R1XXX4_ONCVO</name>
<dbReference type="EnsemblMetazoa" id="OVOC4478.1">
    <property type="protein sequence ID" value="OVOC4478.1"/>
    <property type="gene ID" value="WBGene00241287"/>
</dbReference>
<organism evidence="2 3">
    <name type="scientific">Onchocerca volvulus</name>
    <dbReference type="NCBI Taxonomy" id="6282"/>
    <lineage>
        <taxon>Eukaryota</taxon>
        <taxon>Metazoa</taxon>
        <taxon>Ecdysozoa</taxon>
        <taxon>Nematoda</taxon>
        <taxon>Chromadorea</taxon>
        <taxon>Rhabditida</taxon>
        <taxon>Spirurina</taxon>
        <taxon>Spiruromorpha</taxon>
        <taxon>Filarioidea</taxon>
        <taxon>Onchocercidae</taxon>
        <taxon>Onchocerca</taxon>
    </lineage>
</organism>